<reference evidence="1 2" key="1">
    <citation type="submission" date="2018-10" db="EMBL/GenBank/DDBJ databases">
        <title>Draft genome sequence of Bacillus salarius IM0101, isolated from a hypersaline soil in Inner Mongolia, China.</title>
        <authorList>
            <person name="Yamprayoonswat W."/>
            <person name="Boonvisut S."/>
            <person name="Jumpathong W."/>
            <person name="Sittihan S."/>
            <person name="Ruangsuj P."/>
            <person name="Wanthongcharoen S."/>
            <person name="Thongpramul N."/>
            <person name="Pimmason S."/>
            <person name="Yu B."/>
            <person name="Yasawong M."/>
        </authorList>
    </citation>
    <scope>NUCLEOTIDE SEQUENCE [LARGE SCALE GENOMIC DNA]</scope>
    <source>
        <strain evidence="1 2">IM0101</strain>
    </source>
</reference>
<dbReference type="AlphaFoldDB" id="A0A3R9P1S3"/>
<protein>
    <recommendedName>
        <fullName evidence="3">DUF3221 domain-containing protein</fullName>
    </recommendedName>
</protein>
<evidence type="ECO:0000313" key="2">
    <source>
        <dbReference type="Proteomes" id="UP000275076"/>
    </source>
</evidence>
<dbReference type="OrthoDB" id="2972954at2"/>
<proteinExistence type="predicted"/>
<keyword evidence="2" id="KW-1185">Reference proteome</keyword>
<dbReference type="PROSITE" id="PS51257">
    <property type="entry name" value="PROKAR_LIPOPROTEIN"/>
    <property type="match status" value="1"/>
</dbReference>
<gene>
    <name evidence="1" type="ORF">D7Z54_33340</name>
</gene>
<organism evidence="1 2">
    <name type="scientific">Salibacterium salarium</name>
    <dbReference type="NCBI Taxonomy" id="284579"/>
    <lineage>
        <taxon>Bacteria</taxon>
        <taxon>Bacillati</taxon>
        <taxon>Bacillota</taxon>
        <taxon>Bacilli</taxon>
        <taxon>Bacillales</taxon>
        <taxon>Bacillaceae</taxon>
    </lineage>
</organism>
<sequence>MKKQLAIAATVILLSVMGCSNENDAHYEGTILEIKENSIIVGEDDIDPEASYPTYEILIDDKTEFNGEVEKFENLNEFVSETEHPIVKLWVIDKGTNNEIDNRIASKVVVEKE</sequence>
<evidence type="ECO:0008006" key="3">
    <source>
        <dbReference type="Google" id="ProtNLM"/>
    </source>
</evidence>
<accession>A0A3R9P1S3</accession>
<comment type="caution">
    <text evidence="1">The sequence shown here is derived from an EMBL/GenBank/DDBJ whole genome shotgun (WGS) entry which is preliminary data.</text>
</comment>
<dbReference type="RefSeq" id="WP_125563266.1">
    <property type="nucleotide sequence ID" value="NZ_RBVX01000101.1"/>
</dbReference>
<dbReference type="Proteomes" id="UP000275076">
    <property type="component" value="Unassembled WGS sequence"/>
</dbReference>
<name>A0A3R9P1S3_9BACI</name>
<evidence type="ECO:0000313" key="1">
    <source>
        <dbReference type="EMBL" id="RSL29047.1"/>
    </source>
</evidence>
<dbReference type="EMBL" id="RBVX01000101">
    <property type="protein sequence ID" value="RSL29047.1"/>
    <property type="molecule type" value="Genomic_DNA"/>
</dbReference>